<dbReference type="Gene3D" id="1.10.150.50">
    <property type="entry name" value="Transcription Factor, Ets-1"/>
    <property type="match status" value="1"/>
</dbReference>
<dbReference type="SUPFAM" id="SSF47769">
    <property type="entry name" value="SAM/Pointed domain"/>
    <property type="match status" value="1"/>
</dbReference>
<dbReference type="PROSITE" id="PS50105">
    <property type="entry name" value="SAM_DOMAIN"/>
    <property type="match status" value="1"/>
</dbReference>
<feature type="region of interest" description="Disordered" evidence="4">
    <location>
        <begin position="334"/>
        <end position="421"/>
    </location>
</feature>
<dbReference type="EMBL" id="JAEUBD010001178">
    <property type="protein sequence ID" value="KAH3664614.1"/>
    <property type="molecule type" value="Genomic_DNA"/>
</dbReference>
<feature type="compositionally biased region" description="Polar residues" evidence="4">
    <location>
        <begin position="342"/>
        <end position="356"/>
    </location>
</feature>
<comment type="caution">
    <text evidence="6">The sequence shown here is derived from an EMBL/GenBank/DDBJ whole genome shotgun (WGS) entry which is preliminary data.</text>
</comment>
<accession>A0A9P8P401</accession>
<gene>
    <name evidence="6" type="ORF">OGATHE_003429</name>
</gene>
<dbReference type="Pfam" id="PF07647">
    <property type="entry name" value="SAM_2"/>
    <property type="match status" value="1"/>
</dbReference>
<dbReference type="PANTHER" id="PTHR12515">
    <property type="entry name" value="STERILE ALPHA MOTIF DOMAIN CONTAINING PROTEIN 4-RELATED"/>
    <property type="match status" value="1"/>
</dbReference>
<dbReference type="AlphaFoldDB" id="A0A9P8P401"/>
<feature type="region of interest" description="Disordered" evidence="4">
    <location>
        <begin position="198"/>
        <end position="224"/>
    </location>
</feature>
<dbReference type="Proteomes" id="UP000788993">
    <property type="component" value="Unassembled WGS sequence"/>
</dbReference>
<dbReference type="InterPro" id="IPR001660">
    <property type="entry name" value="SAM"/>
</dbReference>
<dbReference type="InterPro" id="IPR013761">
    <property type="entry name" value="SAM/pointed_sf"/>
</dbReference>
<feature type="compositionally biased region" description="Polar residues" evidence="4">
    <location>
        <begin position="7"/>
        <end position="19"/>
    </location>
</feature>
<evidence type="ECO:0000256" key="1">
    <source>
        <dbReference type="ARBA" id="ARBA00004496"/>
    </source>
</evidence>
<dbReference type="GO" id="GO:0000289">
    <property type="term" value="P:nuclear-transcribed mRNA poly(A) tail shortening"/>
    <property type="evidence" value="ECO:0007669"/>
    <property type="project" value="TreeGrafter"/>
</dbReference>
<protein>
    <recommendedName>
        <fullName evidence="5">SAM domain-containing protein</fullName>
    </recommendedName>
</protein>
<evidence type="ECO:0000259" key="5">
    <source>
        <dbReference type="PROSITE" id="PS50105"/>
    </source>
</evidence>
<comment type="subcellular location">
    <subcellularLocation>
        <location evidence="1">Cytoplasm</location>
    </subcellularLocation>
</comment>
<dbReference type="GO" id="GO:0000932">
    <property type="term" value="C:P-body"/>
    <property type="evidence" value="ECO:0007669"/>
    <property type="project" value="TreeGrafter"/>
</dbReference>
<dbReference type="PANTHER" id="PTHR12515:SF5">
    <property type="entry name" value="PROTEIN SMAUG"/>
    <property type="match status" value="1"/>
</dbReference>
<evidence type="ECO:0000256" key="2">
    <source>
        <dbReference type="ARBA" id="ARBA00022490"/>
    </source>
</evidence>
<name>A0A9P8P401_9ASCO</name>
<reference evidence="6" key="1">
    <citation type="journal article" date="2021" name="Open Biol.">
        <title>Shared evolutionary footprints suggest mitochondrial oxidative damage underlies multiple complex I losses in fungi.</title>
        <authorList>
            <person name="Schikora-Tamarit M.A."/>
            <person name="Marcet-Houben M."/>
            <person name="Nosek J."/>
            <person name="Gabaldon T."/>
        </authorList>
    </citation>
    <scope>NUCLEOTIDE SEQUENCE</scope>
    <source>
        <strain evidence="6">NCAIM Y.01608</strain>
    </source>
</reference>
<keyword evidence="7" id="KW-1185">Reference proteome</keyword>
<organism evidence="6 7">
    <name type="scientific">Ogataea polymorpha</name>
    <dbReference type="NCBI Taxonomy" id="460523"/>
    <lineage>
        <taxon>Eukaryota</taxon>
        <taxon>Fungi</taxon>
        <taxon>Dikarya</taxon>
        <taxon>Ascomycota</taxon>
        <taxon>Saccharomycotina</taxon>
        <taxon>Pichiomycetes</taxon>
        <taxon>Pichiales</taxon>
        <taxon>Pichiaceae</taxon>
        <taxon>Ogataea</taxon>
    </lineage>
</organism>
<proteinExistence type="predicted"/>
<keyword evidence="3" id="KW-0694">RNA-binding</keyword>
<reference evidence="6" key="2">
    <citation type="submission" date="2021-01" db="EMBL/GenBank/DDBJ databases">
        <authorList>
            <person name="Schikora-Tamarit M.A."/>
        </authorList>
    </citation>
    <scope>NUCLEOTIDE SEQUENCE</scope>
    <source>
        <strain evidence="6">NCAIM Y.01608</strain>
    </source>
</reference>
<sequence length="490" mass="52984">MDKDLSDSASTQQQGSLLFSPTSPTTSMAVLSPPASRYAFEPSATTAAIPPLGSVPPVDGSPLLEPIHNTSFGSSGYFIDRPSSSIGYGNENDVPAFEPQTELVLQGFTQDLKTFTNWVKHLNPEEQKTCMDVFLAEIKDEVWQYVKSKVNDTATRTQNEHGILFSPPLSSNNLYQAPMRPVSPLLALNSESATLDSILSDDQTGDPLAQPKPVHQLPSQMRTGNSLSHVIGSDPVMRPRSAGPMHSDLSLTPLNGQFQRASQLGAQTKQHQSQSTAPLLRVFSPDVDPSGFQRRTKEFMEPAGSGQFGLTSADLGGSNAIKLSNSLNTITHRSKIDHSKTKQTNSSAPTWSSIVASSEDRGRGAVRRASQNQSSSLPPAPRGSSKLEAPAKNAIHSPQPKVASKSPSHAPVPPKSPVPRDIASKSLLADIPAWLKTLRLHKYTDNLQHLKWQEMIELNDAQLAELGVSTVGARNKLLKSFAFVKENLHD</sequence>
<keyword evidence="2" id="KW-0963">Cytoplasm</keyword>
<dbReference type="SMART" id="SM00454">
    <property type="entry name" value="SAM"/>
    <property type="match status" value="1"/>
</dbReference>
<evidence type="ECO:0000256" key="4">
    <source>
        <dbReference type="SAM" id="MobiDB-lite"/>
    </source>
</evidence>
<feature type="region of interest" description="Disordered" evidence="4">
    <location>
        <begin position="1"/>
        <end position="27"/>
    </location>
</feature>
<evidence type="ECO:0000313" key="6">
    <source>
        <dbReference type="EMBL" id="KAH3664614.1"/>
    </source>
</evidence>
<dbReference type="InterPro" id="IPR050897">
    <property type="entry name" value="SMAUG/VTS1_RNA-bind"/>
</dbReference>
<feature type="domain" description="SAM" evidence="5">
    <location>
        <begin position="430"/>
        <end position="487"/>
    </location>
</feature>
<dbReference type="GO" id="GO:0003729">
    <property type="term" value="F:mRNA binding"/>
    <property type="evidence" value="ECO:0007669"/>
    <property type="project" value="TreeGrafter"/>
</dbReference>
<evidence type="ECO:0000313" key="7">
    <source>
        <dbReference type="Proteomes" id="UP000788993"/>
    </source>
</evidence>
<evidence type="ECO:0000256" key="3">
    <source>
        <dbReference type="ARBA" id="ARBA00022884"/>
    </source>
</evidence>